<dbReference type="AlphaFoldDB" id="A0A1X7E7G9"/>
<sequence length="152" mass="17264">MSESKTNILQNTKSISTELDRLTRDIAKWRKETFCYRWLNIILFWACKIVVPAGALLVAINMVSGLVGEGLIENRYAAIISIVVTVMASLEALLNPAQKKRLAFSLNNNLRALEISLNISSVEMNEEKFIEELKRANDHFCELLNHYSDNGY</sequence>
<gene>
    <name evidence="2" type="ORF">SAMN06295933_2751</name>
</gene>
<reference evidence="3" key="1">
    <citation type="submission" date="2017-04" db="EMBL/GenBank/DDBJ databases">
        <authorList>
            <person name="Varghese N."/>
            <person name="Submissions S."/>
        </authorList>
    </citation>
    <scope>NUCLEOTIDE SEQUENCE [LARGE SCALE GENOMIC DNA]</scope>
    <source>
        <strain evidence="3">K3S</strain>
    </source>
</reference>
<keyword evidence="1" id="KW-0472">Membrane</keyword>
<organism evidence="2 3">
    <name type="scientific">Desulfovibrio gilichinskyi</name>
    <dbReference type="NCBI Taxonomy" id="1519643"/>
    <lineage>
        <taxon>Bacteria</taxon>
        <taxon>Pseudomonadati</taxon>
        <taxon>Thermodesulfobacteriota</taxon>
        <taxon>Desulfovibrionia</taxon>
        <taxon>Desulfovibrionales</taxon>
        <taxon>Desulfovibrionaceae</taxon>
        <taxon>Desulfovibrio</taxon>
    </lineage>
</organism>
<evidence type="ECO:0000256" key="1">
    <source>
        <dbReference type="SAM" id="Phobius"/>
    </source>
</evidence>
<protein>
    <submittedName>
        <fullName evidence="2">Uncharacterized protein</fullName>
    </submittedName>
</protein>
<keyword evidence="3" id="KW-1185">Reference proteome</keyword>
<dbReference type="Proteomes" id="UP000192906">
    <property type="component" value="Unassembled WGS sequence"/>
</dbReference>
<feature type="transmembrane region" description="Helical" evidence="1">
    <location>
        <begin position="38"/>
        <end position="64"/>
    </location>
</feature>
<dbReference type="EMBL" id="FWZU01000004">
    <property type="protein sequence ID" value="SMF28913.1"/>
    <property type="molecule type" value="Genomic_DNA"/>
</dbReference>
<keyword evidence="1" id="KW-0812">Transmembrane</keyword>
<evidence type="ECO:0000313" key="2">
    <source>
        <dbReference type="EMBL" id="SMF28913.1"/>
    </source>
</evidence>
<name>A0A1X7E7G9_9BACT</name>
<evidence type="ECO:0000313" key="3">
    <source>
        <dbReference type="Proteomes" id="UP000192906"/>
    </source>
</evidence>
<dbReference type="RefSeq" id="WP_085103152.1">
    <property type="nucleotide sequence ID" value="NZ_FWZU01000004.1"/>
</dbReference>
<keyword evidence="1" id="KW-1133">Transmembrane helix</keyword>
<accession>A0A1X7E7G9</accession>
<feature type="transmembrane region" description="Helical" evidence="1">
    <location>
        <begin position="76"/>
        <end position="94"/>
    </location>
</feature>
<proteinExistence type="predicted"/>